<dbReference type="GeneID" id="8619559"/>
<feature type="transmembrane region" description="Helical" evidence="1">
    <location>
        <begin position="16"/>
        <end position="35"/>
    </location>
</feature>
<feature type="transmembrane region" description="Helical" evidence="1">
    <location>
        <begin position="113"/>
        <end position="134"/>
    </location>
</feature>
<dbReference type="PANTHER" id="PTHR36535:SF1">
    <property type="entry name" value="DUF1772 DOMAIN-CONTAINING PROTEIN"/>
    <property type="match status" value="1"/>
</dbReference>
<dbReference type="EMBL" id="AAFI02000012">
    <property type="protein sequence ID" value="EAL70223.1"/>
    <property type="molecule type" value="Genomic_DNA"/>
</dbReference>
<sequence length="191" mass="20769">MEHGNSLWGLRDCVPMLKGIALIGGSMFAGISIYIQTVEHPARSTLPTEFAVNEWRESFKKAAPLQSSLAAVSGIASLLTFGSIAKASCKTINKVIVKATEDSVRHCCQCNGLGWLLSGGLMLSIIPFTLLAIMPVNKKLQSKELDTFADDTRQLLAQWGELHSVRSVLSLSAVAIMGYKIFRHSHLLIKS</sequence>
<evidence type="ECO:0000313" key="2">
    <source>
        <dbReference type="EMBL" id="EAL70223.1"/>
    </source>
</evidence>
<gene>
    <name evidence="2" type="ORF">DDB_G0274661</name>
</gene>
<evidence type="ECO:0000256" key="1">
    <source>
        <dbReference type="SAM" id="Phobius"/>
    </source>
</evidence>
<dbReference type="RefSeq" id="XP_644129.1">
    <property type="nucleotide sequence ID" value="XM_639037.1"/>
</dbReference>
<protein>
    <submittedName>
        <fullName evidence="2">Uncharacterized protein</fullName>
    </submittedName>
</protein>
<dbReference type="Pfam" id="PF08592">
    <property type="entry name" value="Anthrone_oxy"/>
    <property type="match status" value="1"/>
</dbReference>
<dbReference type="dictyBase" id="DDB_G0274661"/>
<keyword evidence="1" id="KW-0812">Transmembrane</keyword>
<name>Q555E4_DICDI</name>
<dbReference type="AlphaFoldDB" id="Q555E4"/>
<keyword evidence="3" id="KW-1185">Reference proteome</keyword>
<comment type="caution">
    <text evidence="2">The sequence shown here is derived from an EMBL/GenBank/DDBJ whole genome shotgun (WGS) entry which is preliminary data.</text>
</comment>
<dbReference type="KEGG" id="ddi:DDB_G0274661"/>
<dbReference type="eggNOG" id="ENOG502SC7E">
    <property type="taxonomic scope" value="Eukaryota"/>
</dbReference>
<proteinExistence type="predicted"/>
<dbReference type="Proteomes" id="UP000002195">
    <property type="component" value="Unassembled WGS sequence"/>
</dbReference>
<dbReference type="InParanoid" id="Q555E4"/>
<dbReference type="OMA" id="ANWPYTL"/>
<dbReference type="PaxDb" id="44689-DDB0231658"/>
<keyword evidence="1" id="KW-0472">Membrane</keyword>
<reference evidence="2 3" key="1">
    <citation type="journal article" date="2005" name="Nature">
        <title>The genome of the social amoeba Dictyostelium discoideum.</title>
        <authorList>
            <consortium name="The Dictyostelium discoideum Sequencing Consortium"/>
            <person name="Eichinger L."/>
            <person name="Pachebat J.A."/>
            <person name="Glockner G."/>
            <person name="Rajandream M.A."/>
            <person name="Sucgang R."/>
            <person name="Berriman M."/>
            <person name="Song J."/>
            <person name="Olsen R."/>
            <person name="Szafranski K."/>
            <person name="Xu Q."/>
            <person name="Tunggal B."/>
            <person name="Kummerfeld S."/>
            <person name="Madera M."/>
            <person name="Konfortov B.A."/>
            <person name="Rivero F."/>
            <person name="Bankier A.T."/>
            <person name="Lehmann R."/>
            <person name="Hamlin N."/>
            <person name="Davies R."/>
            <person name="Gaudet P."/>
            <person name="Fey P."/>
            <person name="Pilcher K."/>
            <person name="Chen G."/>
            <person name="Saunders D."/>
            <person name="Sodergren E."/>
            <person name="Davis P."/>
            <person name="Kerhornou A."/>
            <person name="Nie X."/>
            <person name="Hall N."/>
            <person name="Anjard C."/>
            <person name="Hemphill L."/>
            <person name="Bason N."/>
            <person name="Farbrother P."/>
            <person name="Desany B."/>
            <person name="Just E."/>
            <person name="Morio T."/>
            <person name="Rost R."/>
            <person name="Churcher C."/>
            <person name="Cooper J."/>
            <person name="Haydock S."/>
            <person name="van Driessche N."/>
            <person name="Cronin A."/>
            <person name="Goodhead I."/>
            <person name="Muzny D."/>
            <person name="Mourier T."/>
            <person name="Pain A."/>
            <person name="Lu M."/>
            <person name="Harper D."/>
            <person name="Lindsay R."/>
            <person name="Hauser H."/>
            <person name="James K."/>
            <person name="Quiles M."/>
            <person name="Madan Babu M."/>
            <person name="Saito T."/>
            <person name="Buchrieser C."/>
            <person name="Wardroper A."/>
            <person name="Felder M."/>
            <person name="Thangavelu M."/>
            <person name="Johnson D."/>
            <person name="Knights A."/>
            <person name="Loulseged H."/>
            <person name="Mungall K."/>
            <person name="Oliver K."/>
            <person name="Price C."/>
            <person name="Quail M.A."/>
            <person name="Urushihara H."/>
            <person name="Hernandez J."/>
            <person name="Rabbinowitsch E."/>
            <person name="Steffen D."/>
            <person name="Sanders M."/>
            <person name="Ma J."/>
            <person name="Kohara Y."/>
            <person name="Sharp S."/>
            <person name="Simmonds M."/>
            <person name="Spiegler S."/>
            <person name="Tivey A."/>
            <person name="Sugano S."/>
            <person name="White B."/>
            <person name="Walker D."/>
            <person name="Woodward J."/>
            <person name="Winckler T."/>
            <person name="Tanaka Y."/>
            <person name="Shaulsky G."/>
            <person name="Schleicher M."/>
            <person name="Weinstock G."/>
            <person name="Rosenthal A."/>
            <person name="Cox E.C."/>
            <person name="Chisholm R.L."/>
            <person name="Gibbs R."/>
            <person name="Loomis W.F."/>
            <person name="Platzer M."/>
            <person name="Kay R.R."/>
            <person name="Williams J."/>
            <person name="Dear P.H."/>
            <person name="Noegel A.A."/>
            <person name="Barrell B."/>
            <person name="Kuspa A."/>
        </authorList>
    </citation>
    <scope>NUCLEOTIDE SEQUENCE [LARGE SCALE GENOMIC DNA]</scope>
    <source>
        <strain evidence="2 3">AX4</strain>
    </source>
</reference>
<dbReference type="InterPro" id="IPR013901">
    <property type="entry name" value="Anthrone_oxy"/>
</dbReference>
<dbReference type="VEuPathDB" id="AmoebaDB:DDB_G0274661"/>
<evidence type="ECO:0000313" key="3">
    <source>
        <dbReference type="Proteomes" id="UP000002195"/>
    </source>
</evidence>
<organism evidence="2 3">
    <name type="scientific">Dictyostelium discoideum</name>
    <name type="common">Social amoeba</name>
    <dbReference type="NCBI Taxonomy" id="44689"/>
    <lineage>
        <taxon>Eukaryota</taxon>
        <taxon>Amoebozoa</taxon>
        <taxon>Evosea</taxon>
        <taxon>Eumycetozoa</taxon>
        <taxon>Dictyostelia</taxon>
        <taxon>Dictyosteliales</taxon>
        <taxon>Dictyosteliaceae</taxon>
        <taxon>Dictyostelium</taxon>
    </lineage>
</organism>
<accession>Q555E4</accession>
<dbReference type="PANTHER" id="PTHR36535">
    <property type="entry name" value="YALI0E30327P"/>
    <property type="match status" value="1"/>
</dbReference>
<dbReference type="HOGENOM" id="CLU_122611_1_0_1"/>
<keyword evidence="1" id="KW-1133">Transmembrane helix</keyword>